<keyword evidence="2" id="KW-1185">Reference proteome</keyword>
<gene>
    <name evidence="1" type="ORF">ACFPK2_04815</name>
</gene>
<organism evidence="1 2">
    <name type="scientific">Bosea minatitlanensis</name>
    <dbReference type="NCBI Taxonomy" id="128782"/>
    <lineage>
        <taxon>Bacteria</taxon>
        <taxon>Pseudomonadati</taxon>
        <taxon>Pseudomonadota</taxon>
        <taxon>Alphaproteobacteria</taxon>
        <taxon>Hyphomicrobiales</taxon>
        <taxon>Boseaceae</taxon>
        <taxon>Bosea</taxon>
    </lineage>
</organism>
<accession>A0ABW0F388</accession>
<dbReference type="RefSeq" id="WP_260347627.1">
    <property type="nucleotide sequence ID" value="NZ_JAOAOS010000001.1"/>
</dbReference>
<dbReference type="Proteomes" id="UP001595976">
    <property type="component" value="Unassembled WGS sequence"/>
</dbReference>
<comment type="caution">
    <text evidence="1">The sequence shown here is derived from an EMBL/GenBank/DDBJ whole genome shotgun (WGS) entry which is preliminary data.</text>
</comment>
<reference evidence="2" key="1">
    <citation type="journal article" date="2019" name="Int. J. Syst. Evol. Microbiol.">
        <title>The Global Catalogue of Microorganisms (GCM) 10K type strain sequencing project: providing services to taxonomists for standard genome sequencing and annotation.</title>
        <authorList>
            <consortium name="The Broad Institute Genomics Platform"/>
            <consortium name="The Broad Institute Genome Sequencing Center for Infectious Disease"/>
            <person name="Wu L."/>
            <person name="Ma J."/>
        </authorList>
    </citation>
    <scope>NUCLEOTIDE SEQUENCE [LARGE SCALE GENOMIC DNA]</scope>
    <source>
        <strain evidence="2">CGMCC 1.15643</strain>
    </source>
</reference>
<evidence type="ECO:0000313" key="1">
    <source>
        <dbReference type="EMBL" id="MFC5292310.1"/>
    </source>
</evidence>
<dbReference type="EMBL" id="JBHSLI010000001">
    <property type="protein sequence ID" value="MFC5292310.1"/>
    <property type="molecule type" value="Genomic_DNA"/>
</dbReference>
<name>A0ABW0F388_9HYPH</name>
<protein>
    <submittedName>
        <fullName evidence="1">Uncharacterized protein</fullName>
    </submittedName>
</protein>
<sequence>MQASSLPLDLRMLAAHLRRCAAADLGMAPQECARVAVLVHQAAHEADAIVAQAADVPELEDELLAVAHDPGRAEPPVQSGYQAALKAQQLQLQRALDAAGPVPVSRPGLAALAMPVGDTNVVTFPVAPHHGGDAA</sequence>
<evidence type="ECO:0000313" key="2">
    <source>
        <dbReference type="Proteomes" id="UP001595976"/>
    </source>
</evidence>
<proteinExistence type="predicted"/>